<protein>
    <submittedName>
        <fullName evidence="1">Uncharacterized protein</fullName>
    </submittedName>
</protein>
<dbReference type="EMBL" id="QPJS01000002">
    <property type="protein sequence ID" value="RCX03632.1"/>
    <property type="molecule type" value="Genomic_DNA"/>
</dbReference>
<name>A0A369A2U8_9FLAO</name>
<keyword evidence="2" id="KW-1185">Reference proteome</keyword>
<organism evidence="1 2">
    <name type="scientific">Schleiferia thermophila</name>
    <dbReference type="NCBI Taxonomy" id="884107"/>
    <lineage>
        <taxon>Bacteria</taxon>
        <taxon>Pseudomonadati</taxon>
        <taxon>Bacteroidota</taxon>
        <taxon>Flavobacteriia</taxon>
        <taxon>Flavobacteriales</taxon>
        <taxon>Schleiferiaceae</taxon>
        <taxon>Schleiferia</taxon>
    </lineage>
</organism>
<proteinExistence type="predicted"/>
<comment type="caution">
    <text evidence="1">The sequence shown here is derived from an EMBL/GenBank/DDBJ whole genome shotgun (WGS) entry which is preliminary data.</text>
</comment>
<evidence type="ECO:0000313" key="1">
    <source>
        <dbReference type="EMBL" id="RCX03632.1"/>
    </source>
</evidence>
<dbReference type="RefSeq" id="WP_037360343.1">
    <property type="nucleotide sequence ID" value="NZ_BHZF01000002.1"/>
</dbReference>
<reference evidence="1 2" key="1">
    <citation type="submission" date="2018-07" db="EMBL/GenBank/DDBJ databases">
        <title>Genomic Encyclopedia of Type Strains, Phase IV (KMG-IV): sequencing the most valuable type-strain genomes for metagenomic binning, comparative biology and taxonomic classification.</title>
        <authorList>
            <person name="Goeker M."/>
        </authorList>
    </citation>
    <scope>NUCLEOTIDE SEQUENCE [LARGE SCALE GENOMIC DNA]</scope>
    <source>
        <strain evidence="1 2">DSM 21410</strain>
    </source>
</reference>
<sequence length="240" mass="27675">MIKEVKSALDELCKEILSSEKTDLNQLVSWSRELYENLVVISYLEHNQAVGKTADDFEESKKLIVDTKDANETIIPPSEFQQLSQPNKSDQNLKTSESIDIHENNNVFLHQKRLTIKEEKIHVDTYIPGGSVSEKKVVSKAEKTLSEVTIGLNERLATASNFTLGLNDKIAFTRHLFEGNENKLSELVRTINQANQFEDAIQHFYQTVSEHAHWQDKKEYVTRFENLIRRRFGKPEIIED</sequence>
<evidence type="ECO:0000313" key="2">
    <source>
        <dbReference type="Proteomes" id="UP000253517"/>
    </source>
</evidence>
<dbReference type="Proteomes" id="UP000253517">
    <property type="component" value="Unassembled WGS sequence"/>
</dbReference>
<gene>
    <name evidence="1" type="ORF">DES35_10282</name>
</gene>
<accession>A0A369A2U8</accession>
<dbReference type="AlphaFoldDB" id="A0A369A2U8"/>